<evidence type="ECO:0000313" key="10">
    <source>
        <dbReference type="Proteomes" id="UP000225889"/>
    </source>
</evidence>
<evidence type="ECO:0000256" key="2">
    <source>
        <dbReference type="ARBA" id="ARBA00010145"/>
    </source>
</evidence>
<evidence type="ECO:0000256" key="6">
    <source>
        <dbReference type="ARBA" id="ARBA00022989"/>
    </source>
</evidence>
<gene>
    <name evidence="9" type="ORF">CSX01_02520</name>
</gene>
<feature type="transmembrane region" description="Helical" evidence="8">
    <location>
        <begin position="69"/>
        <end position="91"/>
    </location>
</feature>
<organism evidence="9 10">
    <name type="scientific">Pseudobutyrivibrio ruminis</name>
    <dbReference type="NCBI Taxonomy" id="46206"/>
    <lineage>
        <taxon>Bacteria</taxon>
        <taxon>Bacillati</taxon>
        <taxon>Bacillota</taxon>
        <taxon>Clostridia</taxon>
        <taxon>Lachnospirales</taxon>
        <taxon>Lachnospiraceae</taxon>
        <taxon>Pseudobutyrivibrio</taxon>
    </lineage>
</organism>
<keyword evidence="5 8" id="KW-0812">Transmembrane</keyword>
<protein>
    <recommendedName>
        <fullName evidence="11">AEC family transporter</fullName>
    </recommendedName>
</protein>
<dbReference type="InterPro" id="IPR038770">
    <property type="entry name" value="Na+/solute_symporter_sf"/>
</dbReference>
<feature type="transmembrane region" description="Helical" evidence="8">
    <location>
        <begin position="167"/>
        <end position="191"/>
    </location>
</feature>
<evidence type="ECO:0000256" key="1">
    <source>
        <dbReference type="ARBA" id="ARBA00004651"/>
    </source>
</evidence>
<dbReference type="Gene3D" id="1.20.1530.20">
    <property type="match status" value="1"/>
</dbReference>
<name>A0A2G3DYK6_9FIRM</name>
<dbReference type="PANTHER" id="PTHR36838">
    <property type="entry name" value="AUXIN EFFLUX CARRIER FAMILY PROTEIN"/>
    <property type="match status" value="1"/>
</dbReference>
<comment type="caution">
    <text evidence="9">The sequence shown here is derived from an EMBL/GenBank/DDBJ whole genome shotgun (WGS) entry which is preliminary data.</text>
</comment>
<proteinExistence type="inferred from homology"/>
<dbReference type="GO" id="GO:0055085">
    <property type="term" value="P:transmembrane transport"/>
    <property type="evidence" value="ECO:0007669"/>
    <property type="project" value="InterPro"/>
</dbReference>
<dbReference type="AlphaFoldDB" id="A0A2G3DYK6"/>
<evidence type="ECO:0000256" key="5">
    <source>
        <dbReference type="ARBA" id="ARBA00022692"/>
    </source>
</evidence>
<evidence type="ECO:0000256" key="8">
    <source>
        <dbReference type="SAM" id="Phobius"/>
    </source>
</evidence>
<accession>A0A2G3DYK6</accession>
<feature type="transmembrane region" description="Helical" evidence="8">
    <location>
        <begin position="7"/>
        <end position="25"/>
    </location>
</feature>
<evidence type="ECO:0000256" key="3">
    <source>
        <dbReference type="ARBA" id="ARBA00022448"/>
    </source>
</evidence>
<evidence type="ECO:0000256" key="4">
    <source>
        <dbReference type="ARBA" id="ARBA00022475"/>
    </source>
</evidence>
<reference evidence="9 10" key="2">
    <citation type="submission" date="2017-10" db="EMBL/GenBank/DDBJ databases">
        <authorList>
            <person name="Banno H."/>
            <person name="Chua N.-H."/>
        </authorList>
    </citation>
    <scope>NUCLEOTIDE SEQUENCE [LARGE SCALE GENOMIC DNA]</scope>
    <source>
        <strain evidence="9 10">JK626</strain>
    </source>
</reference>
<keyword evidence="3" id="KW-0813">Transport</keyword>
<keyword evidence="4" id="KW-1003">Cell membrane</keyword>
<evidence type="ECO:0008006" key="11">
    <source>
        <dbReference type="Google" id="ProtNLM"/>
    </source>
</evidence>
<feature type="transmembrane region" description="Helical" evidence="8">
    <location>
        <begin position="128"/>
        <end position="146"/>
    </location>
</feature>
<keyword evidence="7 8" id="KW-0472">Membrane</keyword>
<dbReference type="Pfam" id="PF03547">
    <property type="entry name" value="Mem_trans"/>
    <property type="match status" value="1"/>
</dbReference>
<feature type="transmembrane region" description="Helical" evidence="8">
    <location>
        <begin position="286"/>
        <end position="305"/>
    </location>
</feature>
<dbReference type="RefSeq" id="WP_099391318.1">
    <property type="nucleotide sequence ID" value="NZ_PDYF01000007.1"/>
</dbReference>
<dbReference type="InterPro" id="IPR004776">
    <property type="entry name" value="Mem_transp_PIN-like"/>
</dbReference>
<comment type="similarity">
    <text evidence="2">Belongs to the auxin efflux carrier (TC 2.A.69) family.</text>
</comment>
<sequence>MLDNLIFCLNATVPIFLLMVLGYLFKVLKIFNESLTKGINAFVFKIALPVLVYKELATSEVEALWDGGFIIFCFVATMASILIGWAVSFIFKDKLVRTEFIQGTYRSSAALLGVGIATNLYGSAGMTPLMIIGAVPLYNVAAVILLTTGTNEGKITPALMKKTFIGVLTNPIIIGITLGLLRSLIPASIILPKTLNYVSDLATPLGLMALGASFKFDEAIKKVAPTLLATFFKLIVFCGLWIPVAIGLGYTHDRLVAILIMTGSPTTVSSFVMAKSMGYDGTVSAGTVMLTTILSAFTLTLWLYILRTLGLI</sequence>
<feature type="transmembrane region" description="Helical" evidence="8">
    <location>
        <begin position="103"/>
        <end position="122"/>
    </location>
</feature>
<comment type="subcellular location">
    <subcellularLocation>
        <location evidence="1">Cell membrane</location>
        <topology evidence="1">Multi-pass membrane protein</topology>
    </subcellularLocation>
</comment>
<evidence type="ECO:0000313" key="9">
    <source>
        <dbReference type="EMBL" id="PHU36128.1"/>
    </source>
</evidence>
<reference evidence="9 10" key="1">
    <citation type="submission" date="2017-10" db="EMBL/GenBank/DDBJ databases">
        <title>Resolving the taxonomy of Roseburia spp., Eubacterium rectale and Agathobacter spp. through phylogenomic analysis.</title>
        <authorList>
            <person name="Sheridan P.O."/>
            <person name="Walker A.W."/>
            <person name="Duncan S.H."/>
            <person name="Scott K.P."/>
            <person name="Toole P.W.O."/>
            <person name="Luis P."/>
            <person name="Flint H.J."/>
        </authorList>
    </citation>
    <scope>NUCLEOTIDE SEQUENCE [LARGE SCALE GENOMIC DNA]</scope>
    <source>
        <strain evidence="9 10">JK626</strain>
    </source>
</reference>
<feature type="transmembrane region" description="Helical" evidence="8">
    <location>
        <begin position="226"/>
        <end position="249"/>
    </location>
</feature>
<dbReference type="PANTHER" id="PTHR36838:SF4">
    <property type="entry name" value="AUXIN EFFLUX CARRIER FAMILY PROTEIN"/>
    <property type="match status" value="1"/>
</dbReference>
<dbReference type="EMBL" id="PDYF01000007">
    <property type="protein sequence ID" value="PHU36128.1"/>
    <property type="molecule type" value="Genomic_DNA"/>
</dbReference>
<dbReference type="Proteomes" id="UP000225889">
    <property type="component" value="Unassembled WGS sequence"/>
</dbReference>
<dbReference type="GO" id="GO:0005886">
    <property type="term" value="C:plasma membrane"/>
    <property type="evidence" value="ECO:0007669"/>
    <property type="project" value="UniProtKB-SubCell"/>
</dbReference>
<evidence type="ECO:0000256" key="7">
    <source>
        <dbReference type="ARBA" id="ARBA00023136"/>
    </source>
</evidence>
<keyword evidence="6 8" id="KW-1133">Transmembrane helix</keyword>
<feature type="transmembrane region" description="Helical" evidence="8">
    <location>
        <begin position="255"/>
        <end position="274"/>
    </location>
</feature>